<sequence>MFSLSNSSRIFALCVAAAAVSSGVRAENEVAENPGLLGVHGVLGATGLGYGAPGYGGGPAVSVGVPGLASVGVDVGNGGVGVSANVLGLGAHVGVGNGGVGNGAPGYGVPSTGVYNAPAYNSVPAATAVDNAATTTTVVNGAPTCFSVRYSDVT</sequence>
<name>A0A6A3HGT3_9STRA</name>
<dbReference type="EMBL" id="QXFU01004343">
    <property type="protein sequence ID" value="KAE8969289.1"/>
    <property type="molecule type" value="Genomic_DNA"/>
</dbReference>
<comment type="caution">
    <text evidence="2">The sequence shown here is derived from an EMBL/GenBank/DDBJ whole genome shotgun (WGS) entry which is preliminary data.</text>
</comment>
<gene>
    <name evidence="2" type="ORF">PR002_g27480</name>
</gene>
<proteinExistence type="predicted"/>
<keyword evidence="1" id="KW-0732">Signal</keyword>
<evidence type="ECO:0008006" key="4">
    <source>
        <dbReference type="Google" id="ProtNLM"/>
    </source>
</evidence>
<feature type="chain" id="PRO_5025457630" description="RxLR effector protein" evidence="1">
    <location>
        <begin position="27"/>
        <end position="154"/>
    </location>
</feature>
<feature type="signal peptide" evidence="1">
    <location>
        <begin position="1"/>
        <end position="26"/>
    </location>
</feature>
<evidence type="ECO:0000256" key="1">
    <source>
        <dbReference type="SAM" id="SignalP"/>
    </source>
</evidence>
<protein>
    <recommendedName>
        <fullName evidence="4">RxLR effector protein</fullName>
    </recommendedName>
</protein>
<organism evidence="2 3">
    <name type="scientific">Phytophthora rubi</name>
    <dbReference type="NCBI Taxonomy" id="129364"/>
    <lineage>
        <taxon>Eukaryota</taxon>
        <taxon>Sar</taxon>
        <taxon>Stramenopiles</taxon>
        <taxon>Oomycota</taxon>
        <taxon>Peronosporomycetes</taxon>
        <taxon>Peronosporales</taxon>
        <taxon>Peronosporaceae</taxon>
        <taxon>Phytophthora</taxon>
    </lineage>
</organism>
<evidence type="ECO:0000313" key="3">
    <source>
        <dbReference type="Proteomes" id="UP000435112"/>
    </source>
</evidence>
<dbReference type="AlphaFoldDB" id="A0A6A3HGT3"/>
<reference evidence="2 3" key="1">
    <citation type="submission" date="2018-09" db="EMBL/GenBank/DDBJ databases">
        <title>Genomic investigation of the strawberry pathogen Phytophthora fragariae indicates pathogenicity is determined by transcriptional variation in three key races.</title>
        <authorList>
            <person name="Adams T.M."/>
            <person name="Armitage A.D."/>
            <person name="Sobczyk M.K."/>
            <person name="Bates H.J."/>
            <person name="Dunwell J.M."/>
            <person name="Nellist C.F."/>
            <person name="Harrison R.J."/>
        </authorList>
    </citation>
    <scope>NUCLEOTIDE SEQUENCE [LARGE SCALE GENOMIC DNA]</scope>
    <source>
        <strain evidence="2 3">SCRP324</strain>
    </source>
</reference>
<dbReference type="Proteomes" id="UP000435112">
    <property type="component" value="Unassembled WGS sequence"/>
</dbReference>
<evidence type="ECO:0000313" key="2">
    <source>
        <dbReference type="EMBL" id="KAE8969289.1"/>
    </source>
</evidence>
<accession>A0A6A3HGT3</accession>